<evidence type="ECO:0000313" key="2">
    <source>
        <dbReference type="Proteomes" id="UP000807353"/>
    </source>
</evidence>
<keyword evidence="2" id="KW-1185">Reference proteome</keyword>
<comment type="caution">
    <text evidence="1">The sequence shown here is derived from an EMBL/GenBank/DDBJ whole genome shotgun (WGS) entry which is preliminary data.</text>
</comment>
<evidence type="ECO:0008006" key="3">
    <source>
        <dbReference type="Google" id="ProtNLM"/>
    </source>
</evidence>
<name>A0A9P5XZF6_9AGAR</name>
<dbReference type="Proteomes" id="UP000807353">
    <property type="component" value="Unassembled WGS sequence"/>
</dbReference>
<feature type="non-terminal residue" evidence="1">
    <location>
        <position position="413"/>
    </location>
</feature>
<dbReference type="InterPro" id="IPR032675">
    <property type="entry name" value="LRR_dom_sf"/>
</dbReference>
<dbReference type="SUPFAM" id="SSF52047">
    <property type="entry name" value="RNI-like"/>
    <property type="match status" value="1"/>
</dbReference>
<sequence>VFNFLDDASNARNARVCQQWNEIALDILWHDAQNLYCLFNLLSPLELSSDSRRFKVFSVTPTPHAWDRFRGYARRVRRLRHSQYHWKQLDRRTFLEIAGTRPHDQEILPNMHTFMWEDDPLFSVMFMHDRVTSYTMGLPEHLEPLSVAVTLFPKIIRQMPNITHIDMQADAAIGIIEPQTIQLLGALPRLISVTLPHYHFTTTIAECLSRLKDLSRIHLENWERCTRGDPNDTKKFNPNLGRGAFPALKELSFIASFHDAGRFLQSLPAPSQMKTFRIQSQEFETRDAFRMLILWVASECPEIEVLSFGSLIFPDDYSVSEGTLLSEKINIDTIRPLLRNKKLTSLNFEHQYPLNLSYADLEEISSAWPIIDTLLLNPTPGHFFTSDLTVNALIPFARNCRNLVELGLFFDAT</sequence>
<gene>
    <name evidence="1" type="ORF">BDZ94DRAFT_1122490</name>
</gene>
<dbReference type="OrthoDB" id="2447803at2759"/>
<dbReference type="EMBL" id="MU150313">
    <property type="protein sequence ID" value="KAF9459585.1"/>
    <property type="molecule type" value="Genomic_DNA"/>
</dbReference>
<organism evidence="1 2">
    <name type="scientific">Collybia nuda</name>
    <dbReference type="NCBI Taxonomy" id="64659"/>
    <lineage>
        <taxon>Eukaryota</taxon>
        <taxon>Fungi</taxon>
        <taxon>Dikarya</taxon>
        <taxon>Basidiomycota</taxon>
        <taxon>Agaricomycotina</taxon>
        <taxon>Agaricomycetes</taxon>
        <taxon>Agaricomycetidae</taxon>
        <taxon>Agaricales</taxon>
        <taxon>Tricholomatineae</taxon>
        <taxon>Clitocybaceae</taxon>
        <taxon>Collybia</taxon>
    </lineage>
</organism>
<reference evidence="1" key="1">
    <citation type="submission" date="2020-11" db="EMBL/GenBank/DDBJ databases">
        <authorList>
            <consortium name="DOE Joint Genome Institute"/>
            <person name="Ahrendt S."/>
            <person name="Riley R."/>
            <person name="Andreopoulos W."/>
            <person name="Labutti K."/>
            <person name="Pangilinan J."/>
            <person name="Ruiz-Duenas F.J."/>
            <person name="Barrasa J.M."/>
            <person name="Sanchez-Garcia M."/>
            <person name="Camarero S."/>
            <person name="Miyauchi S."/>
            <person name="Serrano A."/>
            <person name="Linde D."/>
            <person name="Babiker R."/>
            <person name="Drula E."/>
            <person name="Ayuso-Fernandez I."/>
            <person name="Pacheco R."/>
            <person name="Padilla G."/>
            <person name="Ferreira P."/>
            <person name="Barriuso J."/>
            <person name="Kellner H."/>
            <person name="Castanera R."/>
            <person name="Alfaro M."/>
            <person name="Ramirez L."/>
            <person name="Pisabarro A.G."/>
            <person name="Kuo A."/>
            <person name="Tritt A."/>
            <person name="Lipzen A."/>
            <person name="He G."/>
            <person name="Yan M."/>
            <person name="Ng V."/>
            <person name="Cullen D."/>
            <person name="Martin F."/>
            <person name="Rosso M.-N."/>
            <person name="Henrissat B."/>
            <person name="Hibbett D."/>
            <person name="Martinez A.T."/>
            <person name="Grigoriev I.V."/>
        </authorList>
    </citation>
    <scope>NUCLEOTIDE SEQUENCE</scope>
    <source>
        <strain evidence="1">CBS 247.69</strain>
    </source>
</reference>
<dbReference type="Gene3D" id="3.80.10.10">
    <property type="entry name" value="Ribonuclease Inhibitor"/>
    <property type="match status" value="1"/>
</dbReference>
<protein>
    <recommendedName>
        <fullName evidence="3">F-box domain-containing protein</fullName>
    </recommendedName>
</protein>
<accession>A0A9P5XZF6</accession>
<dbReference type="AlphaFoldDB" id="A0A9P5XZF6"/>
<evidence type="ECO:0000313" key="1">
    <source>
        <dbReference type="EMBL" id="KAF9459585.1"/>
    </source>
</evidence>
<feature type="non-terminal residue" evidence="1">
    <location>
        <position position="1"/>
    </location>
</feature>
<proteinExistence type="predicted"/>